<dbReference type="Proteomes" id="UP001443914">
    <property type="component" value="Unassembled WGS sequence"/>
</dbReference>
<reference evidence="2" key="1">
    <citation type="submission" date="2024-03" db="EMBL/GenBank/DDBJ databases">
        <title>WGS assembly of Saponaria officinalis var. Norfolk2.</title>
        <authorList>
            <person name="Jenkins J."/>
            <person name="Shu S."/>
            <person name="Grimwood J."/>
            <person name="Barry K."/>
            <person name="Goodstein D."/>
            <person name="Schmutz J."/>
            <person name="Leebens-Mack J."/>
            <person name="Osbourn A."/>
        </authorList>
    </citation>
    <scope>NUCLEOTIDE SEQUENCE [LARGE SCALE GENOMIC DNA]</scope>
    <source>
        <strain evidence="2">JIC</strain>
    </source>
</reference>
<name>A0AAW1I5R1_SAPOF</name>
<dbReference type="PANTHER" id="PTHR31896:SF12">
    <property type="entry name" value="HXXXD-TYPE ACYL-TRANSFERASE FAMILY PROTEIN"/>
    <property type="match status" value="1"/>
</dbReference>
<dbReference type="Gene3D" id="3.30.559.10">
    <property type="entry name" value="Chloramphenicol acetyltransferase-like domain"/>
    <property type="match status" value="1"/>
</dbReference>
<gene>
    <name evidence="2" type="ORF">RND81_10G241600</name>
</gene>
<keyword evidence="1" id="KW-0808">Transferase</keyword>
<dbReference type="EMBL" id="JBDFQZ010000010">
    <property type="protein sequence ID" value="KAK9684906.1"/>
    <property type="molecule type" value="Genomic_DNA"/>
</dbReference>
<keyword evidence="3" id="KW-1185">Reference proteome</keyword>
<accession>A0AAW1I5R1</accession>
<evidence type="ECO:0000256" key="1">
    <source>
        <dbReference type="ARBA" id="ARBA00022679"/>
    </source>
</evidence>
<proteinExistence type="predicted"/>
<dbReference type="Pfam" id="PF02458">
    <property type="entry name" value="Transferase"/>
    <property type="match status" value="1"/>
</dbReference>
<evidence type="ECO:0000313" key="3">
    <source>
        <dbReference type="Proteomes" id="UP001443914"/>
    </source>
</evidence>
<dbReference type="PANTHER" id="PTHR31896">
    <property type="entry name" value="FAMILY REGULATORY PROTEIN, PUTATIVE (AFU_ORTHOLOGUE AFUA_3G14730)-RELATED"/>
    <property type="match status" value="1"/>
</dbReference>
<evidence type="ECO:0000313" key="2">
    <source>
        <dbReference type="EMBL" id="KAK9684906.1"/>
    </source>
</evidence>
<dbReference type="InterPro" id="IPR051283">
    <property type="entry name" value="Sec_Metabolite_Acyltrans"/>
</dbReference>
<dbReference type="AlphaFoldDB" id="A0AAW1I5R1"/>
<dbReference type="InterPro" id="IPR023213">
    <property type="entry name" value="CAT-like_dom_sf"/>
</dbReference>
<sequence length="105" mass="12172">MANNNENNPKLKIMSDCFIKPKIESKTPYYLSSTDLFHLPLSYIHRGVLYAKPPSWSWSWSWSWSSSFINSFIENLKQSLSLALVDFYPLSGRLETVKYPDDDSS</sequence>
<dbReference type="GO" id="GO:0016740">
    <property type="term" value="F:transferase activity"/>
    <property type="evidence" value="ECO:0007669"/>
    <property type="project" value="UniProtKB-KW"/>
</dbReference>
<organism evidence="2 3">
    <name type="scientific">Saponaria officinalis</name>
    <name type="common">Common soapwort</name>
    <name type="synonym">Lychnis saponaria</name>
    <dbReference type="NCBI Taxonomy" id="3572"/>
    <lineage>
        <taxon>Eukaryota</taxon>
        <taxon>Viridiplantae</taxon>
        <taxon>Streptophyta</taxon>
        <taxon>Embryophyta</taxon>
        <taxon>Tracheophyta</taxon>
        <taxon>Spermatophyta</taxon>
        <taxon>Magnoliopsida</taxon>
        <taxon>eudicotyledons</taxon>
        <taxon>Gunneridae</taxon>
        <taxon>Pentapetalae</taxon>
        <taxon>Caryophyllales</taxon>
        <taxon>Caryophyllaceae</taxon>
        <taxon>Caryophylleae</taxon>
        <taxon>Saponaria</taxon>
    </lineage>
</organism>
<comment type="caution">
    <text evidence="2">The sequence shown here is derived from an EMBL/GenBank/DDBJ whole genome shotgun (WGS) entry which is preliminary data.</text>
</comment>
<protein>
    <submittedName>
        <fullName evidence="2">Uncharacterized protein</fullName>
    </submittedName>
</protein>